<feature type="compositionally biased region" description="Polar residues" evidence="1">
    <location>
        <begin position="62"/>
        <end position="71"/>
    </location>
</feature>
<organism evidence="2">
    <name type="scientific">marine sediment metagenome</name>
    <dbReference type="NCBI Taxonomy" id="412755"/>
    <lineage>
        <taxon>unclassified sequences</taxon>
        <taxon>metagenomes</taxon>
        <taxon>ecological metagenomes</taxon>
    </lineage>
</organism>
<protein>
    <submittedName>
        <fullName evidence="2">Uncharacterized protein</fullName>
    </submittedName>
</protein>
<proteinExistence type="predicted"/>
<dbReference type="EMBL" id="BART01002228">
    <property type="protein sequence ID" value="GAG58403.1"/>
    <property type="molecule type" value="Genomic_DNA"/>
</dbReference>
<evidence type="ECO:0000313" key="2">
    <source>
        <dbReference type="EMBL" id="GAG58403.1"/>
    </source>
</evidence>
<evidence type="ECO:0000256" key="1">
    <source>
        <dbReference type="SAM" id="MobiDB-lite"/>
    </source>
</evidence>
<name>X0ZDJ2_9ZZZZ</name>
<sequence>MLADAVGNLGAGASGLQGLMAMVAKPGKASGIGDMMQYLPLLKEFMGSQQPTNGGAPGALPPSQQSPQSNIHIGGKI</sequence>
<feature type="region of interest" description="Disordered" evidence="1">
    <location>
        <begin position="47"/>
        <end position="77"/>
    </location>
</feature>
<gene>
    <name evidence="2" type="ORF">S01H4_06983</name>
</gene>
<dbReference type="AlphaFoldDB" id="X0ZDJ2"/>
<accession>X0ZDJ2</accession>
<reference evidence="2" key="1">
    <citation type="journal article" date="2014" name="Front. Microbiol.">
        <title>High frequency of phylogenetically diverse reductive dehalogenase-homologous genes in deep subseafloor sedimentary metagenomes.</title>
        <authorList>
            <person name="Kawai M."/>
            <person name="Futagami T."/>
            <person name="Toyoda A."/>
            <person name="Takaki Y."/>
            <person name="Nishi S."/>
            <person name="Hori S."/>
            <person name="Arai W."/>
            <person name="Tsubouchi T."/>
            <person name="Morono Y."/>
            <person name="Uchiyama I."/>
            <person name="Ito T."/>
            <person name="Fujiyama A."/>
            <person name="Inagaki F."/>
            <person name="Takami H."/>
        </authorList>
    </citation>
    <scope>NUCLEOTIDE SEQUENCE</scope>
    <source>
        <strain evidence="2">Expedition CK06-06</strain>
    </source>
</reference>
<comment type="caution">
    <text evidence="2">The sequence shown here is derived from an EMBL/GenBank/DDBJ whole genome shotgun (WGS) entry which is preliminary data.</text>
</comment>